<accession>A0A1Z3HFZ0</accession>
<evidence type="ECO:0000313" key="4">
    <source>
        <dbReference type="Proteomes" id="UP000191901"/>
    </source>
</evidence>
<dbReference type="OrthoDB" id="9778037at2"/>
<evidence type="ECO:0000313" key="3">
    <source>
        <dbReference type="EMBL" id="ASC69171.1"/>
    </source>
</evidence>
<sequence>MSTLTTVVTWLESRWLAPAYGGWVLVGLALFFFAAATNTMAGWLYVISGGLLALLSIAGILPPRSLRGLQVSRLSIRPVSAGEPLQVTLRLENTASQSKAPLQICDELPASLATADEITTIAVAPGTHYQWRYEIPTRRRGLYRWSRVRLRTAAPLGLFWCRRYRQVPAVATVYPQILPLTHCPLLDRGGEAIGQQWTSDYTSYLTSEGLTRSLRPYRWGDPTRLIHWRTSARYGELRVRELEQFTAGHTIIIALDITSPWQADGFEQAVIAAASLYIYADRQGFSAHLWTATTGRLSTQITVLSALAAIYPQRVGQTYKLPNQPVIWLSPGAKTPQPLPVGSHHLCWGTHPSLDHPSVAHDLRFISTDLPLQPQLQAP</sequence>
<dbReference type="PANTHER" id="PTHR34351:SF1">
    <property type="entry name" value="SLR1927 PROTEIN"/>
    <property type="match status" value="1"/>
</dbReference>
<dbReference type="AlphaFoldDB" id="A0A1Z3HFZ0"/>
<organism evidence="3 4">
    <name type="scientific">Halomicronema hongdechloris C2206</name>
    <dbReference type="NCBI Taxonomy" id="1641165"/>
    <lineage>
        <taxon>Bacteria</taxon>
        <taxon>Bacillati</taxon>
        <taxon>Cyanobacteriota</taxon>
        <taxon>Cyanophyceae</taxon>
        <taxon>Nodosilineales</taxon>
        <taxon>Nodosilineaceae</taxon>
        <taxon>Halomicronema</taxon>
    </lineage>
</organism>
<dbReference type="InterPro" id="IPR002881">
    <property type="entry name" value="DUF58"/>
</dbReference>
<keyword evidence="4" id="KW-1185">Reference proteome</keyword>
<feature type="domain" description="DUF58" evidence="2">
    <location>
        <begin position="214"/>
        <end position="283"/>
    </location>
</feature>
<dbReference type="Pfam" id="PF01882">
    <property type="entry name" value="DUF58"/>
    <property type="match status" value="1"/>
</dbReference>
<name>A0A1Z3HFZ0_9CYAN</name>
<feature type="transmembrane region" description="Helical" evidence="1">
    <location>
        <begin position="43"/>
        <end position="61"/>
    </location>
</feature>
<dbReference type="PANTHER" id="PTHR34351">
    <property type="entry name" value="SLR1927 PROTEIN-RELATED"/>
    <property type="match status" value="1"/>
</dbReference>
<feature type="transmembrane region" description="Helical" evidence="1">
    <location>
        <begin position="15"/>
        <end position="36"/>
    </location>
</feature>
<keyword evidence="1" id="KW-0472">Membrane</keyword>
<dbReference type="EMBL" id="CP021983">
    <property type="protein sequence ID" value="ASC69171.1"/>
    <property type="molecule type" value="Genomic_DNA"/>
</dbReference>
<dbReference type="STRING" id="1641165.XM38_20830"/>
<gene>
    <name evidence="3" type="ORF">XM38_000970</name>
</gene>
<protein>
    <recommendedName>
        <fullName evidence="2">DUF58 domain-containing protein</fullName>
    </recommendedName>
</protein>
<dbReference type="KEGG" id="hhg:XM38_000970"/>
<evidence type="ECO:0000256" key="1">
    <source>
        <dbReference type="SAM" id="Phobius"/>
    </source>
</evidence>
<keyword evidence="1" id="KW-0812">Transmembrane</keyword>
<keyword evidence="1" id="KW-1133">Transmembrane helix</keyword>
<dbReference type="Proteomes" id="UP000191901">
    <property type="component" value="Chromosome"/>
</dbReference>
<reference evidence="3 4" key="1">
    <citation type="journal article" date="2016" name="Biochim. Biophys. Acta">
        <title>Characterization of red-shifted phycobilisomes isolated from the chlorophyll f-containing cyanobacterium Halomicronema hongdechloris.</title>
        <authorList>
            <person name="Li Y."/>
            <person name="Lin Y."/>
            <person name="Garvey C.J."/>
            <person name="Birch D."/>
            <person name="Corkery R.W."/>
            <person name="Loughlin P.C."/>
            <person name="Scheer H."/>
            <person name="Willows R.D."/>
            <person name="Chen M."/>
        </authorList>
    </citation>
    <scope>NUCLEOTIDE SEQUENCE [LARGE SCALE GENOMIC DNA]</scope>
    <source>
        <strain evidence="3 4">C2206</strain>
    </source>
</reference>
<evidence type="ECO:0000259" key="2">
    <source>
        <dbReference type="Pfam" id="PF01882"/>
    </source>
</evidence>
<dbReference type="RefSeq" id="WP_080812387.1">
    <property type="nucleotide sequence ID" value="NZ_CP021983.2"/>
</dbReference>
<proteinExistence type="predicted"/>